<dbReference type="STRING" id="644352.J3NQ65"/>
<dbReference type="eggNOG" id="ENOG502SQZN">
    <property type="taxonomic scope" value="Eukaryota"/>
</dbReference>
<accession>J3NQ65</accession>
<dbReference type="VEuPathDB" id="FungiDB:GGTG_03422"/>
<feature type="region of interest" description="Disordered" evidence="1">
    <location>
        <begin position="427"/>
        <end position="491"/>
    </location>
</feature>
<evidence type="ECO:0000313" key="3">
    <source>
        <dbReference type="EnsemblFungi" id="EJT78321"/>
    </source>
</evidence>
<proteinExistence type="predicted"/>
<dbReference type="OrthoDB" id="5138418at2759"/>
<evidence type="ECO:0000256" key="1">
    <source>
        <dbReference type="SAM" id="MobiDB-lite"/>
    </source>
</evidence>
<name>J3NQ65_GAET3</name>
<feature type="compositionally biased region" description="Low complexity" evidence="1">
    <location>
        <begin position="439"/>
        <end position="450"/>
    </location>
</feature>
<feature type="region of interest" description="Disordered" evidence="1">
    <location>
        <begin position="559"/>
        <end position="582"/>
    </location>
</feature>
<dbReference type="EMBL" id="GL385396">
    <property type="protein sequence ID" value="EJT78321.1"/>
    <property type="molecule type" value="Genomic_DNA"/>
</dbReference>
<reference evidence="2" key="3">
    <citation type="submission" date="2010-09" db="EMBL/GenBank/DDBJ databases">
        <title>Annotation of Gaeumannomyces graminis var. tritici R3-111a-1.</title>
        <authorList>
            <consortium name="The Broad Institute Genome Sequencing Platform"/>
            <person name="Ma L.-J."/>
            <person name="Dead R."/>
            <person name="Young S.K."/>
            <person name="Zeng Q."/>
            <person name="Gargeya S."/>
            <person name="Fitzgerald M."/>
            <person name="Haas B."/>
            <person name="Abouelleil A."/>
            <person name="Alvarado L."/>
            <person name="Arachchi H.M."/>
            <person name="Berlin A."/>
            <person name="Brown A."/>
            <person name="Chapman S.B."/>
            <person name="Chen Z."/>
            <person name="Dunbar C."/>
            <person name="Freedman E."/>
            <person name="Gearin G."/>
            <person name="Gellesch M."/>
            <person name="Goldberg J."/>
            <person name="Griggs A."/>
            <person name="Gujja S."/>
            <person name="Heiman D."/>
            <person name="Howarth C."/>
            <person name="Larson L."/>
            <person name="Lui A."/>
            <person name="MacDonald P.J.P."/>
            <person name="Mehta T."/>
            <person name="Montmayeur A."/>
            <person name="Murphy C."/>
            <person name="Neiman D."/>
            <person name="Pearson M."/>
            <person name="Priest M."/>
            <person name="Roberts A."/>
            <person name="Saif S."/>
            <person name="Shea T."/>
            <person name="Shenoy N."/>
            <person name="Sisk P."/>
            <person name="Stolte C."/>
            <person name="Sykes S."/>
            <person name="Yandava C."/>
            <person name="Wortman J."/>
            <person name="Nusbaum C."/>
            <person name="Birren B."/>
        </authorList>
    </citation>
    <scope>NUCLEOTIDE SEQUENCE</scope>
    <source>
        <strain evidence="2">R3-111a-1</strain>
    </source>
</reference>
<reference evidence="2" key="2">
    <citation type="submission" date="2010-07" db="EMBL/GenBank/DDBJ databases">
        <authorList>
            <consortium name="The Broad Institute Genome Sequencing Platform"/>
            <consortium name="Broad Institute Genome Sequencing Center for Infectious Disease"/>
            <person name="Ma L.-J."/>
            <person name="Dead R."/>
            <person name="Young S."/>
            <person name="Zeng Q."/>
            <person name="Koehrsen M."/>
            <person name="Alvarado L."/>
            <person name="Berlin A."/>
            <person name="Chapman S.B."/>
            <person name="Chen Z."/>
            <person name="Freedman E."/>
            <person name="Gellesch M."/>
            <person name="Goldberg J."/>
            <person name="Griggs A."/>
            <person name="Gujja S."/>
            <person name="Heilman E.R."/>
            <person name="Heiman D."/>
            <person name="Hepburn T."/>
            <person name="Howarth C."/>
            <person name="Jen D."/>
            <person name="Larson L."/>
            <person name="Mehta T."/>
            <person name="Neiman D."/>
            <person name="Pearson M."/>
            <person name="Roberts A."/>
            <person name="Saif S."/>
            <person name="Shea T."/>
            <person name="Shenoy N."/>
            <person name="Sisk P."/>
            <person name="Stolte C."/>
            <person name="Sykes S."/>
            <person name="Walk T."/>
            <person name="White J."/>
            <person name="Yandava C."/>
            <person name="Haas B."/>
            <person name="Nusbaum C."/>
            <person name="Birren B."/>
        </authorList>
    </citation>
    <scope>NUCLEOTIDE SEQUENCE</scope>
    <source>
        <strain evidence="2">R3-111a-1</strain>
    </source>
</reference>
<reference evidence="4" key="1">
    <citation type="submission" date="2010-07" db="EMBL/GenBank/DDBJ databases">
        <title>The genome sequence of Gaeumannomyces graminis var. tritici strain R3-111a-1.</title>
        <authorList>
            <consortium name="The Broad Institute Genome Sequencing Platform"/>
            <person name="Ma L.-J."/>
            <person name="Dead R."/>
            <person name="Young S."/>
            <person name="Zeng Q."/>
            <person name="Koehrsen M."/>
            <person name="Alvarado L."/>
            <person name="Berlin A."/>
            <person name="Chapman S.B."/>
            <person name="Chen Z."/>
            <person name="Freedman E."/>
            <person name="Gellesch M."/>
            <person name="Goldberg J."/>
            <person name="Griggs A."/>
            <person name="Gujja S."/>
            <person name="Heilman E.R."/>
            <person name="Heiman D."/>
            <person name="Hepburn T."/>
            <person name="Howarth C."/>
            <person name="Jen D."/>
            <person name="Larson L."/>
            <person name="Mehta T."/>
            <person name="Neiman D."/>
            <person name="Pearson M."/>
            <person name="Roberts A."/>
            <person name="Saif S."/>
            <person name="Shea T."/>
            <person name="Shenoy N."/>
            <person name="Sisk P."/>
            <person name="Stolte C."/>
            <person name="Sykes S."/>
            <person name="Walk T."/>
            <person name="White J."/>
            <person name="Yandava C."/>
            <person name="Haas B."/>
            <person name="Nusbaum C."/>
            <person name="Birren B."/>
        </authorList>
    </citation>
    <scope>NUCLEOTIDE SEQUENCE [LARGE SCALE GENOMIC DNA]</scope>
    <source>
        <strain evidence="4">R3-111a-1</strain>
    </source>
</reference>
<reference evidence="3" key="4">
    <citation type="journal article" date="2015" name="G3 (Bethesda)">
        <title>Genome sequences of three phytopathogenic species of the Magnaporthaceae family of fungi.</title>
        <authorList>
            <person name="Okagaki L.H."/>
            <person name="Nunes C.C."/>
            <person name="Sailsbery J."/>
            <person name="Clay B."/>
            <person name="Brown D."/>
            <person name="John T."/>
            <person name="Oh Y."/>
            <person name="Young N."/>
            <person name="Fitzgerald M."/>
            <person name="Haas B.J."/>
            <person name="Zeng Q."/>
            <person name="Young S."/>
            <person name="Adiconis X."/>
            <person name="Fan L."/>
            <person name="Levin J.Z."/>
            <person name="Mitchell T.K."/>
            <person name="Okubara P.A."/>
            <person name="Farman M.L."/>
            <person name="Kohn L.M."/>
            <person name="Birren B."/>
            <person name="Ma L.-J."/>
            <person name="Dean R.A."/>
        </authorList>
    </citation>
    <scope>NUCLEOTIDE SEQUENCE</scope>
    <source>
        <strain evidence="3">R3-111a-1</strain>
    </source>
</reference>
<keyword evidence="4" id="KW-1185">Reference proteome</keyword>
<reference evidence="3" key="5">
    <citation type="submission" date="2018-04" db="UniProtKB">
        <authorList>
            <consortium name="EnsemblFungi"/>
        </authorList>
    </citation>
    <scope>IDENTIFICATION</scope>
    <source>
        <strain evidence="3">R3-111a-1</strain>
    </source>
</reference>
<feature type="region of interest" description="Disordered" evidence="1">
    <location>
        <begin position="160"/>
        <end position="185"/>
    </location>
</feature>
<dbReference type="Proteomes" id="UP000006039">
    <property type="component" value="Unassembled WGS sequence"/>
</dbReference>
<feature type="region of interest" description="Disordered" evidence="1">
    <location>
        <begin position="249"/>
        <end position="396"/>
    </location>
</feature>
<dbReference type="AlphaFoldDB" id="J3NQ65"/>
<dbReference type="GeneID" id="20343880"/>
<dbReference type="RefSeq" id="XP_009219466.1">
    <property type="nucleotide sequence ID" value="XM_009221202.1"/>
</dbReference>
<feature type="compositionally biased region" description="Polar residues" evidence="1">
    <location>
        <begin position="308"/>
        <end position="320"/>
    </location>
</feature>
<dbReference type="EnsemblFungi" id="EJT78321">
    <property type="protein sequence ID" value="EJT78321"/>
    <property type="gene ID" value="GGTG_03422"/>
</dbReference>
<feature type="compositionally biased region" description="Low complexity" evidence="1">
    <location>
        <begin position="173"/>
        <end position="185"/>
    </location>
</feature>
<organism evidence="2">
    <name type="scientific">Gaeumannomyces tritici (strain R3-111a-1)</name>
    <name type="common">Wheat and barley take-all root rot fungus</name>
    <name type="synonym">Gaeumannomyces graminis var. tritici</name>
    <dbReference type="NCBI Taxonomy" id="644352"/>
    <lineage>
        <taxon>Eukaryota</taxon>
        <taxon>Fungi</taxon>
        <taxon>Dikarya</taxon>
        <taxon>Ascomycota</taxon>
        <taxon>Pezizomycotina</taxon>
        <taxon>Sordariomycetes</taxon>
        <taxon>Sordariomycetidae</taxon>
        <taxon>Magnaporthales</taxon>
        <taxon>Magnaporthaceae</taxon>
        <taxon>Gaeumannomyces</taxon>
    </lineage>
</organism>
<gene>
    <name evidence="3" type="primary">20343880</name>
    <name evidence="2" type="ORF">GGTG_03422</name>
</gene>
<feature type="region of interest" description="Disordered" evidence="1">
    <location>
        <begin position="1"/>
        <end position="29"/>
    </location>
</feature>
<dbReference type="HOGENOM" id="CLU_026242_1_0_1"/>
<sequence>MTFRQFHMPGGYQFDSPQQSGPALSAGIFRTPASPSASSSSVFNLAKSSGSLCSDAPNAHNGAGAKRKRNINLAARQARAPTPLQEWGSLSIDTSSDRAGPTGFFDYASPKVGTSDAEAKGHIYTLAGQIETPGADNNGGDHNCLEDSVYSDVDYRRGMGSKRTRGDLEDPLSHNSNAHSSLSRSHNMGATDFTFSLPPNGGSGWGAFAFGALGGVVGRVWQFCKAGAFRGFSAGGGSRYSVDDHHGHGFVRQSPVSSPTYDKEEAEDLDSLRQDAGTPDSLPRHAVKRRQTEKGPDDLNNWIVVSDRSPTPTNLASRRQTMYEEKRQLSKPASRATSRASSRLSHGHRSSVTASRRSMHGSVCSSATTLSMNGRPSSRISQAGREPASFATPRSPMSTTSFIPVLNASPSRIPVPTSRLGANPFAAPPAVDSTITEQSPTTPATPSRTSNGFATVGASATNFPASGSVHGNGYRRGRPSSTSPRRKTSVTTVPHISTVFGAGAVDDSTVAAADSPRLDPEARKIAAKRAAEEREADARMEALNAQLRQMIRQGREALGTRVTVEDDEMETTAPSAWIDAED</sequence>
<feature type="compositionally biased region" description="Polar residues" evidence="1">
    <location>
        <begin position="363"/>
        <end position="381"/>
    </location>
</feature>
<protein>
    <submittedName>
        <fullName evidence="2 3">Uncharacterized protein</fullName>
    </submittedName>
</protein>
<feature type="compositionally biased region" description="Low complexity" evidence="1">
    <location>
        <begin position="333"/>
        <end position="344"/>
    </location>
</feature>
<evidence type="ECO:0000313" key="4">
    <source>
        <dbReference type="Proteomes" id="UP000006039"/>
    </source>
</evidence>
<evidence type="ECO:0000313" key="2">
    <source>
        <dbReference type="EMBL" id="EJT78321.1"/>
    </source>
</evidence>
<feature type="compositionally biased region" description="Basic residues" evidence="1">
    <location>
        <begin position="473"/>
        <end position="488"/>
    </location>
</feature>